<keyword evidence="4" id="KW-1003">Cell membrane</keyword>
<evidence type="ECO:0000256" key="7">
    <source>
        <dbReference type="ARBA" id="ARBA00023136"/>
    </source>
</evidence>
<keyword evidence="11" id="KW-1185">Reference proteome</keyword>
<dbReference type="PROSITE" id="PS51012">
    <property type="entry name" value="ABC_TM2"/>
    <property type="match status" value="1"/>
</dbReference>
<dbReference type="EMBL" id="JBHSAF010000014">
    <property type="protein sequence ID" value="MFC3913858.1"/>
    <property type="molecule type" value="Genomic_DNA"/>
</dbReference>
<protein>
    <submittedName>
        <fullName evidence="10">ABC transporter permease</fullName>
    </submittedName>
</protein>
<keyword evidence="5 8" id="KW-0812">Transmembrane</keyword>
<keyword evidence="7 8" id="KW-0472">Membrane</keyword>
<feature type="transmembrane region" description="Helical" evidence="8">
    <location>
        <begin position="230"/>
        <end position="253"/>
    </location>
</feature>
<dbReference type="InterPro" id="IPR047817">
    <property type="entry name" value="ABC2_TM_bact-type"/>
</dbReference>
<evidence type="ECO:0000256" key="1">
    <source>
        <dbReference type="ARBA" id="ARBA00004651"/>
    </source>
</evidence>
<comment type="subcellular location">
    <subcellularLocation>
        <location evidence="1">Cell membrane</location>
        <topology evidence="1">Multi-pass membrane protein</topology>
    </subcellularLocation>
</comment>
<comment type="caution">
    <text evidence="10">The sequence shown here is derived from an EMBL/GenBank/DDBJ whole genome shotgun (WGS) entry which is preliminary data.</text>
</comment>
<evidence type="ECO:0000256" key="3">
    <source>
        <dbReference type="ARBA" id="ARBA00022448"/>
    </source>
</evidence>
<feature type="transmembrane region" description="Helical" evidence="8">
    <location>
        <begin position="342"/>
        <end position="365"/>
    </location>
</feature>
<evidence type="ECO:0000313" key="10">
    <source>
        <dbReference type="EMBL" id="MFC3913858.1"/>
    </source>
</evidence>
<evidence type="ECO:0000256" key="4">
    <source>
        <dbReference type="ARBA" id="ARBA00022475"/>
    </source>
</evidence>
<dbReference type="RefSeq" id="WP_377152272.1">
    <property type="nucleotide sequence ID" value="NZ_JBHSAF010000014.1"/>
</dbReference>
<comment type="similarity">
    <text evidence="2">Belongs to the ABC-2 integral membrane protein family.</text>
</comment>
<organism evidence="10 11">
    <name type="scientific">Pseudaeromonas sharmana</name>
    <dbReference type="NCBI Taxonomy" id="328412"/>
    <lineage>
        <taxon>Bacteria</taxon>
        <taxon>Pseudomonadati</taxon>
        <taxon>Pseudomonadota</taxon>
        <taxon>Gammaproteobacteria</taxon>
        <taxon>Aeromonadales</taxon>
        <taxon>Aeromonadaceae</taxon>
        <taxon>Pseudaeromonas</taxon>
    </lineage>
</organism>
<evidence type="ECO:0000259" key="9">
    <source>
        <dbReference type="PROSITE" id="PS51012"/>
    </source>
</evidence>
<sequence length="376" mass="41842">MSRIVPRRLWALCRKETLQILRDPSSILVAFIMPIILLFVLGYAVNLDASHLRLGVLREDSGAAARTLAQSISANPLFEVHNGASRQQLMQALAEGKVRAILIIPGDFSAKWQRQQAQAPLQLLVDGAEPNTAQFMATYVQNVWQSWLNQQQREQSQPLPLQIEVLSRTWYNPANISRNFLVPGSIAVVMTIIGALLTSLVVAREWERGTMEALLATPVTRAELLLSKILPYYVLGILACWLCLLVAVHIMGVPFRGSLLMLFLSSSLFLGCALGMGLFLSTLFRNQFNAAQAALTSAFLPAMMLSGFVFEISSMPTLLQWITHLIPARYYASSLQTLFQAGTLYAVLWPNLLCLLALALFWLLLTARKTRRTLES</sequence>
<feature type="transmembrane region" description="Helical" evidence="8">
    <location>
        <begin position="180"/>
        <end position="203"/>
    </location>
</feature>
<proteinExistence type="inferred from homology"/>
<feature type="transmembrane region" description="Helical" evidence="8">
    <location>
        <begin position="293"/>
        <end position="322"/>
    </location>
</feature>
<dbReference type="Proteomes" id="UP001595692">
    <property type="component" value="Unassembled WGS sequence"/>
</dbReference>
<feature type="transmembrane region" description="Helical" evidence="8">
    <location>
        <begin position="27"/>
        <end position="45"/>
    </location>
</feature>
<dbReference type="Pfam" id="PF12698">
    <property type="entry name" value="ABC2_membrane_3"/>
    <property type="match status" value="1"/>
</dbReference>
<keyword evidence="3" id="KW-0813">Transport</keyword>
<dbReference type="PANTHER" id="PTHR30294">
    <property type="entry name" value="MEMBRANE COMPONENT OF ABC TRANSPORTER YHHJ-RELATED"/>
    <property type="match status" value="1"/>
</dbReference>
<accession>A0ABV8CPD5</accession>
<dbReference type="InterPro" id="IPR013525">
    <property type="entry name" value="ABC2_TM"/>
</dbReference>
<evidence type="ECO:0000313" key="11">
    <source>
        <dbReference type="Proteomes" id="UP001595692"/>
    </source>
</evidence>
<keyword evidence="6 8" id="KW-1133">Transmembrane helix</keyword>
<name>A0ABV8CPD5_9GAMM</name>
<feature type="domain" description="ABC transmembrane type-2" evidence="9">
    <location>
        <begin position="146"/>
        <end position="373"/>
    </location>
</feature>
<dbReference type="Gene3D" id="3.40.1710.10">
    <property type="entry name" value="abc type-2 transporter like domain"/>
    <property type="match status" value="1"/>
</dbReference>
<evidence type="ECO:0000256" key="2">
    <source>
        <dbReference type="ARBA" id="ARBA00007783"/>
    </source>
</evidence>
<feature type="transmembrane region" description="Helical" evidence="8">
    <location>
        <begin position="259"/>
        <end position="281"/>
    </location>
</feature>
<evidence type="ECO:0000256" key="5">
    <source>
        <dbReference type="ARBA" id="ARBA00022692"/>
    </source>
</evidence>
<dbReference type="PANTHER" id="PTHR30294:SF29">
    <property type="entry name" value="MULTIDRUG ABC TRANSPORTER PERMEASE YBHS-RELATED"/>
    <property type="match status" value="1"/>
</dbReference>
<evidence type="ECO:0000256" key="6">
    <source>
        <dbReference type="ARBA" id="ARBA00022989"/>
    </source>
</evidence>
<reference evidence="11" key="1">
    <citation type="journal article" date="2019" name="Int. J. Syst. Evol. Microbiol.">
        <title>The Global Catalogue of Microorganisms (GCM) 10K type strain sequencing project: providing services to taxonomists for standard genome sequencing and annotation.</title>
        <authorList>
            <consortium name="The Broad Institute Genomics Platform"/>
            <consortium name="The Broad Institute Genome Sequencing Center for Infectious Disease"/>
            <person name="Wu L."/>
            <person name="Ma J."/>
        </authorList>
    </citation>
    <scope>NUCLEOTIDE SEQUENCE [LARGE SCALE GENOMIC DNA]</scope>
    <source>
        <strain evidence="11">CCUG 54939</strain>
    </source>
</reference>
<evidence type="ECO:0000256" key="8">
    <source>
        <dbReference type="SAM" id="Phobius"/>
    </source>
</evidence>
<gene>
    <name evidence="10" type="ORF">ACFOSS_10315</name>
</gene>
<dbReference type="InterPro" id="IPR051449">
    <property type="entry name" value="ABC-2_transporter_component"/>
</dbReference>